<dbReference type="EMBL" id="BGPR01010939">
    <property type="protein sequence ID" value="GBN48811.1"/>
    <property type="molecule type" value="Genomic_DNA"/>
</dbReference>
<dbReference type="Proteomes" id="UP000499080">
    <property type="component" value="Unassembled WGS sequence"/>
</dbReference>
<organism evidence="1 2">
    <name type="scientific">Araneus ventricosus</name>
    <name type="common">Orbweaver spider</name>
    <name type="synonym">Epeira ventricosa</name>
    <dbReference type="NCBI Taxonomy" id="182803"/>
    <lineage>
        <taxon>Eukaryota</taxon>
        <taxon>Metazoa</taxon>
        <taxon>Ecdysozoa</taxon>
        <taxon>Arthropoda</taxon>
        <taxon>Chelicerata</taxon>
        <taxon>Arachnida</taxon>
        <taxon>Araneae</taxon>
        <taxon>Araneomorphae</taxon>
        <taxon>Entelegynae</taxon>
        <taxon>Araneoidea</taxon>
        <taxon>Araneidae</taxon>
        <taxon>Araneus</taxon>
    </lineage>
</organism>
<protein>
    <submittedName>
        <fullName evidence="1">Uncharacterized protein</fullName>
    </submittedName>
</protein>
<dbReference type="AlphaFoldDB" id="A0A4Y2PC52"/>
<keyword evidence="2" id="KW-1185">Reference proteome</keyword>
<name>A0A4Y2PC52_ARAVE</name>
<accession>A0A4Y2PC52</accession>
<reference evidence="1 2" key="1">
    <citation type="journal article" date="2019" name="Sci. Rep.">
        <title>Orb-weaving spider Araneus ventricosus genome elucidates the spidroin gene catalogue.</title>
        <authorList>
            <person name="Kono N."/>
            <person name="Nakamura H."/>
            <person name="Ohtoshi R."/>
            <person name="Moran D.A.P."/>
            <person name="Shinohara A."/>
            <person name="Yoshida Y."/>
            <person name="Fujiwara M."/>
            <person name="Mori M."/>
            <person name="Tomita M."/>
            <person name="Arakawa K."/>
        </authorList>
    </citation>
    <scope>NUCLEOTIDE SEQUENCE [LARGE SCALE GENOMIC DNA]</scope>
</reference>
<comment type="caution">
    <text evidence="1">The sequence shown here is derived from an EMBL/GenBank/DDBJ whole genome shotgun (WGS) entry which is preliminary data.</text>
</comment>
<dbReference type="OrthoDB" id="616263at2759"/>
<proteinExistence type="predicted"/>
<evidence type="ECO:0000313" key="1">
    <source>
        <dbReference type="EMBL" id="GBN48811.1"/>
    </source>
</evidence>
<gene>
    <name evidence="1" type="ORF">AVEN_8503_1</name>
</gene>
<sequence length="71" mass="8208">MKEHLSGTRFSSDSDVKTAAEKWLNGQGRDVYQAWLNKLVLRPDKCLNNDCFNIPKQALLDDFTPERGIRR</sequence>
<evidence type="ECO:0000313" key="2">
    <source>
        <dbReference type="Proteomes" id="UP000499080"/>
    </source>
</evidence>